<comment type="caution">
    <text evidence="1">The sequence shown here is derived from an EMBL/GenBank/DDBJ whole genome shotgun (WGS) entry which is preliminary data.</text>
</comment>
<name>A0ACC0QCC2_9HYPO</name>
<evidence type="ECO:0000313" key="1">
    <source>
        <dbReference type="EMBL" id="KAI8648582.1"/>
    </source>
</evidence>
<gene>
    <name evidence="1" type="ORF">NCS57_01469600</name>
</gene>
<dbReference type="EMBL" id="CM046516">
    <property type="protein sequence ID" value="KAI8648582.1"/>
    <property type="molecule type" value="Genomic_DNA"/>
</dbReference>
<accession>A0ACC0QCC2</accession>
<keyword evidence="2" id="KW-1185">Reference proteome</keyword>
<proteinExistence type="predicted"/>
<dbReference type="Proteomes" id="UP001065298">
    <property type="component" value="Chromosome 14"/>
</dbReference>
<protein>
    <submittedName>
        <fullName evidence="1">FAD-binding-3 domain-containing protein</fullName>
    </submittedName>
</protein>
<evidence type="ECO:0000313" key="2">
    <source>
        <dbReference type="Proteomes" id="UP001065298"/>
    </source>
</evidence>
<organism evidence="1 2">
    <name type="scientific">Fusarium keratoplasticum</name>
    <dbReference type="NCBI Taxonomy" id="1328300"/>
    <lineage>
        <taxon>Eukaryota</taxon>
        <taxon>Fungi</taxon>
        <taxon>Dikarya</taxon>
        <taxon>Ascomycota</taxon>
        <taxon>Pezizomycotina</taxon>
        <taxon>Sordariomycetes</taxon>
        <taxon>Hypocreomycetidae</taxon>
        <taxon>Hypocreales</taxon>
        <taxon>Nectriaceae</taxon>
        <taxon>Fusarium</taxon>
        <taxon>Fusarium solani species complex</taxon>
    </lineage>
</organism>
<reference evidence="1" key="1">
    <citation type="submission" date="2022-06" db="EMBL/GenBank/DDBJ databases">
        <title>Fusarium solani species complex genomes reveal bases of compartmentalisation and animal pathogenesis.</title>
        <authorList>
            <person name="Tsai I.J."/>
        </authorList>
    </citation>
    <scope>NUCLEOTIDE SEQUENCE</scope>
    <source>
        <strain evidence="1">Fu6.1</strain>
    </source>
</reference>
<sequence length="418" mass="46049">MKVIIIGAGIGGLVCAIACRREGLSVTVLERTPVLAPVKKLGAKSVLLDSIDYLRYENGEVIFKIDGANTILDKFGDIWMVIGRPDYHDVLVNTAREAGVEINLDSEVDTIDFNNTKIRTKRGETFEADVIVGADGLWSNSRNQLLGRASPPAESGDLAYRATISREQLLALDDPSINKLIQEKSAKCWMGPGRHCVFYPLAGGEVFNLVLLRPDNLDKDVRQAPGDIDEMRACFEGWDQRLTRMISCISTVLKWKLCHHEELVTWTKGSVALLGDACHPTLPYQAQGAAMAVEDGAVLGKLLGLLDKSQIHDEKNHIPEILKLYESLRKTRTTTNVQGANSNRVSYHLPDGPLQQERDACLSRGVRSLTGVRNHFADLEYLRSLLAFDAVGEAIQAFEKWQASQTGSSAEKVVLAKL</sequence>